<dbReference type="InterPro" id="IPR027417">
    <property type="entry name" value="P-loop_NTPase"/>
</dbReference>
<evidence type="ECO:0000256" key="8">
    <source>
        <dbReference type="ARBA" id="ARBA00023136"/>
    </source>
</evidence>
<sequence>MSDIKATPEPQEAASENVDGWVQAICRVAGHYRLSYSPGSVKSVARWQRGRALPTVLKNMARHAGLSVRMLDGGVTAISGWRLPLVIQLNDGQVGVIEHFDGESMVGVSFSSEDNLVTQLPLLPLLAEVRVAVALRPATMAGDSRVKNYLSQWHPGWLRGLVLQKLRPYWHVMLASLIINTLAMAGILFSMQVYDRVIPAQSYPTLYVLFIGVLIAVFFGFLMRLLRSRVTDLLGKQADMRISDRVFGHALRLKTSAIPRSTGSFISQLRELESIREMVTSTTVSVMADLPFFVLFLLVLAIIAPQLAWIAPLAAIIMIVPGLLLQKRLAALARDHVEESTLRNAVLVESVQNMEDIKLMQAENHFLQQWNSYIRITAQSGLKTRRVTQGLLAWGMSVQGLVYAVVIVVGAPMVIDGDITTGAIIAASQLSSRMVAPMTALCGVLARWQQAKAAKAGIDSIMQLPVENSFDAQSLHQDVLHGHFTFTDAAFRYQPDSPTVPLRVANLDIQPGERIAVLGRNGAGKSTFLQALIGGIPLTQGELKLDSLSLPHIDVADLRRNIGLLTQNARLFHGSLRDNLKLGAPLAQDREVFEALEIAGAAGFVRKLPHGLDHPIMEGGIGLSGGQRQSILLARLILRDPNIVLLDEPTASLDEHTEKAFLARLENWLAGRTLIVATHRTAVMAIIDRVLVLKEGSLVMDMPKEKALSRQNSESGGAGSNERKPA</sequence>
<dbReference type="GO" id="GO:0008233">
    <property type="term" value="F:peptidase activity"/>
    <property type="evidence" value="ECO:0007669"/>
    <property type="project" value="InterPro"/>
</dbReference>
<dbReference type="Gene3D" id="3.90.70.10">
    <property type="entry name" value="Cysteine proteinases"/>
    <property type="match status" value="1"/>
</dbReference>
<dbReference type="InterPro" id="IPR036640">
    <property type="entry name" value="ABC1_TM_sf"/>
</dbReference>
<dbReference type="PROSITE" id="PS50990">
    <property type="entry name" value="PEPTIDASE_C39"/>
    <property type="match status" value="1"/>
</dbReference>
<evidence type="ECO:0000256" key="9">
    <source>
        <dbReference type="SAM" id="MobiDB-lite"/>
    </source>
</evidence>
<dbReference type="GO" id="GO:0005886">
    <property type="term" value="C:plasma membrane"/>
    <property type="evidence" value="ECO:0007669"/>
    <property type="project" value="UniProtKB-SubCell"/>
</dbReference>
<dbReference type="SUPFAM" id="SSF90123">
    <property type="entry name" value="ABC transporter transmembrane region"/>
    <property type="match status" value="1"/>
</dbReference>
<dbReference type="Pfam" id="PF00664">
    <property type="entry name" value="ABC_membrane"/>
    <property type="match status" value="1"/>
</dbReference>
<dbReference type="InterPro" id="IPR011527">
    <property type="entry name" value="ABC1_TM_dom"/>
</dbReference>
<comment type="caution">
    <text evidence="14">The sequence shown here is derived from an EMBL/GenBank/DDBJ whole genome shotgun (WGS) entry which is preliminary data.</text>
</comment>
<feature type="domain" description="ABC transmembrane type-1" evidence="12">
    <location>
        <begin position="172"/>
        <end position="450"/>
    </location>
</feature>
<evidence type="ECO:0000256" key="2">
    <source>
        <dbReference type="ARBA" id="ARBA00022448"/>
    </source>
</evidence>
<keyword evidence="6" id="KW-0067">ATP-binding</keyword>
<dbReference type="GO" id="GO:0006508">
    <property type="term" value="P:proteolysis"/>
    <property type="evidence" value="ECO:0007669"/>
    <property type="project" value="InterPro"/>
</dbReference>
<evidence type="ECO:0000256" key="1">
    <source>
        <dbReference type="ARBA" id="ARBA00004651"/>
    </source>
</evidence>
<dbReference type="EMBL" id="ABLOKC030000060">
    <property type="protein sequence ID" value="EML1474584.1"/>
    <property type="molecule type" value="Genomic_DNA"/>
</dbReference>
<feature type="domain" description="Peptidase C39" evidence="13">
    <location>
        <begin position="14"/>
        <end position="133"/>
    </location>
</feature>
<dbReference type="Pfam" id="PF00005">
    <property type="entry name" value="ABC_tran"/>
    <property type="match status" value="1"/>
</dbReference>
<reference evidence="14" key="1">
    <citation type="submission" date="2024-02" db="EMBL/GenBank/DDBJ databases">
        <authorList>
            <consortium name="Clinical and Environmental Microbiology Branch: Whole genome sequencing antimicrobial resistance pathogens in the healthcare setting"/>
        </authorList>
    </citation>
    <scope>NUCLEOTIDE SEQUENCE</scope>
    <source>
        <strain evidence="14">2021DK-00143</strain>
    </source>
</reference>
<keyword evidence="7 10" id="KW-1133">Transmembrane helix</keyword>
<dbReference type="PROSITE" id="PS50893">
    <property type="entry name" value="ABC_TRANSPORTER_2"/>
    <property type="match status" value="1"/>
</dbReference>
<evidence type="ECO:0000259" key="13">
    <source>
        <dbReference type="PROSITE" id="PS50990"/>
    </source>
</evidence>
<organism evidence="14">
    <name type="scientific">Pluralibacter gergoviae</name>
    <name type="common">Enterobacter gergoviae</name>
    <dbReference type="NCBI Taxonomy" id="61647"/>
    <lineage>
        <taxon>Bacteria</taxon>
        <taxon>Pseudomonadati</taxon>
        <taxon>Pseudomonadota</taxon>
        <taxon>Gammaproteobacteria</taxon>
        <taxon>Enterobacterales</taxon>
        <taxon>Enterobacteriaceae</taxon>
        <taxon>Pluralibacter</taxon>
    </lineage>
</organism>
<dbReference type="CDD" id="cd18587">
    <property type="entry name" value="ABC_6TM_LapB_like"/>
    <property type="match status" value="1"/>
</dbReference>
<evidence type="ECO:0000256" key="4">
    <source>
        <dbReference type="ARBA" id="ARBA00022692"/>
    </source>
</evidence>
<keyword evidence="8 10" id="KW-0472">Membrane</keyword>
<evidence type="ECO:0000256" key="10">
    <source>
        <dbReference type="SAM" id="Phobius"/>
    </source>
</evidence>
<dbReference type="GO" id="GO:0140359">
    <property type="term" value="F:ABC-type transporter activity"/>
    <property type="evidence" value="ECO:0007669"/>
    <property type="project" value="InterPro"/>
</dbReference>
<protein>
    <submittedName>
        <fullName evidence="14">Type I secretion system permease/ATPase</fullName>
    </submittedName>
</protein>
<comment type="subcellular location">
    <subcellularLocation>
        <location evidence="1">Cell membrane</location>
        <topology evidence="1">Multi-pass membrane protein</topology>
    </subcellularLocation>
</comment>
<gene>
    <name evidence="14" type="ORF">QEG54_005429</name>
</gene>
<feature type="transmembrane region" description="Helical" evidence="10">
    <location>
        <begin position="391"/>
        <end position="415"/>
    </location>
</feature>
<dbReference type="InterPro" id="IPR003439">
    <property type="entry name" value="ABC_transporter-like_ATP-bd"/>
</dbReference>
<dbReference type="RefSeq" id="WP_048287240.1">
    <property type="nucleotide sequence ID" value="NZ_LDZN01000002.1"/>
</dbReference>
<dbReference type="NCBIfam" id="TIGR03375">
    <property type="entry name" value="type_I_sec_LssB"/>
    <property type="match status" value="1"/>
</dbReference>
<dbReference type="InterPro" id="IPR003593">
    <property type="entry name" value="AAA+_ATPase"/>
</dbReference>
<feature type="transmembrane region" description="Helical" evidence="10">
    <location>
        <begin position="309"/>
        <end position="325"/>
    </location>
</feature>
<dbReference type="PANTHER" id="PTHR24221">
    <property type="entry name" value="ATP-BINDING CASSETTE SUB-FAMILY B"/>
    <property type="match status" value="1"/>
</dbReference>
<feature type="domain" description="ABC transporter" evidence="11">
    <location>
        <begin position="484"/>
        <end position="720"/>
    </location>
</feature>
<feature type="transmembrane region" description="Helical" evidence="10">
    <location>
        <begin position="278"/>
        <end position="303"/>
    </location>
</feature>
<dbReference type="InterPro" id="IPR039421">
    <property type="entry name" value="Type_1_exporter"/>
</dbReference>
<evidence type="ECO:0000256" key="6">
    <source>
        <dbReference type="ARBA" id="ARBA00022840"/>
    </source>
</evidence>
<dbReference type="GO" id="GO:0005524">
    <property type="term" value="F:ATP binding"/>
    <property type="evidence" value="ECO:0007669"/>
    <property type="project" value="UniProtKB-KW"/>
</dbReference>
<dbReference type="Gene3D" id="3.40.50.300">
    <property type="entry name" value="P-loop containing nucleotide triphosphate hydrolases"/>
    <property type="match status" value="1"/>
</dbReference>
<feature type="transmembrane region" description="Helical" evidence="10">
    <location>
        <begin position="206"/>
        <end position="226"/>
    </location>
</feature>
<evidence type="ECO:0000256" key="7">
    <source>
        <dbReference type="ARBA" id="ARBA00022989"/>
    </source>
</evidence>
<keyword evidence="5" id="KW-0547">Nucleotide-binding</keyword>
<dbReference type="PROSITE" id="PS50929">
    <property type="entry name" value="ABC_TM1F"/>
    <property type="match status" value="1"/>
</dbReference>
<evidence type="ECO:0000313" key="14">
    <source>
        <dbReference type="EMBL" id="EML1474584.1"/>
    </source>
</evidence>
<feature type="region of interest" description="Disordered" evidence="9">
    <location>
        <begin position="704"/>
        <end position="726"/>
    </location>
</feature>
<dbReference type="PANTHER" id="PTHR24221:SF248">
    <property type="entry name" value="ABC TRANSPORTER TRANSMEMBRANE REGION"/>
    <property type="match status" value="1"/>
</dbReference>
<dbReference type="FunFam" id="3.40.50.300:FF:000299">
    <property type="entry name" value="ABC transporter ATP-binding protein/permease"/>
    <property type="match status" value="1"/>
</dbReference>
<dbReference type="SMART" id="SM00382">
    <property type="entry name" value="AAA"/>
    <property type="match status" value="1"/>
</dbReference>
<dbReference type="InterPro" id="IPR017750">
    <property type="entry name" value="ATPase_T1SS"/>
</dbReference>
<name>A0AAI9GQ14_PLUGE</name>
<evidence type="ECO:0000256" key="3">
    <source>
        <dbReference type="ARBA" id="ARBA00022475"/>
    </source>
</evidence>
<dbReference type="GO" id="GO:0016887">
    <property type="term" value="F:ATP hydrolysis activity"/>
    <property type="evidence" value="ECO:0007669"/>
    <property type="project" value="InterPro"/>
</dbReference>
<accession>A0AAI9GQ14</accession>
<evidence type="ECO:0000259" key="12">
    <source>
        <dbReference type="PROSITE" id="PS50929"/>
    </source>
</evidence>
<proteinExistence type="predicted"/>
<evidence type="ECO:0000256" key="5">
    <source>
        <dbReference type="ARBA" id="ARBA00022741"/>
    </source>
</evidence>
<keyword evidence="2" id="KW-0813">Transport</keyword>
<keyword evidence="3" id="KW-1003">Cell membrane</keyword>
<keyword evidence="4 10" id="KW-0812">Transmembrane</keyword>
<dbReference type="InterPro" id="IPR005074">
    <property type="entry name" value="Peptidase_C39"/>
</dbReference>
<feature type="transmembrane region" description="Helical" evidence="10">
    <location>
        <begin position="169"/>
        <end position="194"/>
    </location>
</feature>
<dbReference type="AlphaFoldDB" id="A0AAI9GQ14"/>
<dbReference type="SUPFAM" id="SSF52540">
    <property type="entry name" value="P-loop containing nucleoside triphosphate hydrolases"/>
    <property type="match status" value="1"/>
</dbReference>
<dbReference type="GO" id="GO:0034040">
    <property type="term" value="F:ATPase-coupled lipid transmembrane transporter activity"/>
    <property type="evidence" value="ECO:0007669"/>
    <property type="project" value="TreeGrafter"/>
</dbReference>
<evidence type="ECO:0000259" key="11">
    <source>
        <dbReference type="PROSITE" id="PS50893"/>
    </source>
</evidence>
<dbReference type="Gene3D" id="1.20.1560.10">
    <property type="entry name" value="ABC transporter type 1, transmembrane domain"/>
    <property type="match status" value="1"/>
</dbReference>